<dbReference type="PRINTS" id="PR01041">
    <property type="entry name" value="TRNASYNTHMET"/>
</dbReference>
<dbReference type="Gene3D" id="3.40.50.620">
    <property type="entry name" value="HUPs"/>
    <property type="match status" value="1"/>
</dbReference>
<feature type="short sequence motif" description="'KMSKS' region" evidence="11">
    <location>
        <begin position="327"/>
        <end position="331"/>
    </location>
</feature>
<keyword evidence="9 11" id="KW-0030">Aminoacyl-tRNA synthetase</keyword>
<dbReference type="InterPro" id="IPR001412">
    <property type="entry name" value="aa-tRNA-synth_I_CS"/>
</dbReference>
<comment type="function">
    <text evidence="1 11">Is required not only for elongation of protein synthesis but also for the initiation of all mRNA translation through initiator tRNA(fMet) aminoacylation.</text>
</comment>
<dbReference type="InterPro" id="IPR041872">
    <property type="entry name" value="Anticodon_Met"/>
</dbReference>
<dbReference type="InterPro" id="IPR033911">
    <property type="entry name" value="MetRS_core"/>
</dbReference>
<reference evidence="14 15" key="1">
    <citation type="submission" date="2021-03" db="EMBL/GenBank/DDBJ databases">
        <title>Genomic Encyclopedia of Type Strains, Phase IV (KMG-IV): sequencing the most valuable type-strain genomes for metagenomic binning, comparative biology and taxonomic classification.</title>
        <authorList>
            <person name="Goeker M."/>
        </authorList>
    </citation>
    <scope>NUCLEOTIDE SEQUENCE [LARGE SCALE GENOMIC DNA]</scope>
    <source>
        <strain evidence="14 15">DSM 28650</strain>
    </source>
</reference>
<keyword evidence="4 11" id="KW-0963">Cytoplasm</keyword>
<dbReference type="GO" id="GO:0004825">
    <property type="term" value="F:methionine-tRNA ligase activity"/>
    <property type="evidence" value="ECO:0007669"/>
    <property type="project" value="UniProtKB-EC"/>
</dbReference>
<keyword evidence="8 11" id="KW-0648">Protein biosynthesis</keyword>
<feature type="binding site" evidence="11">
    <location>
        <position position="153"/>
    </location>
    <ligand>
        <name>Zn(2+)</name>
        <dbReference type="ChEBI" id="CHEBI:29105"/>
    </ligand>
</feature>
<evidence type="ECO:0000259" key="12">
    <source>
        <dbReference type="Pfam" id="PF09334"/>
    </source>
</evidence>
<dbReference type="Proteomes" id="UP001519308">
    <property type="component" value="Unassembled WGS sequence"/>
</dbReference>
<proteinExistence type="inferred from homology"/>
<dbReference type="Pfam" id="PF09334">
    <property type="entry name" value="tRNA-synt_1g"/>
    <property type="match status" value="1"/>
</dbReference>
<accession>A0ABS4K2Y6</accession>
<dbReference type="InterPro" id="IPR009080">
    <property type="entry name" value="tRNAsynth_Ia_anticodon-bd"/>
</dbReference>
<evidence type="ECO:0000259" key="13">
    <source>
        <dbReference type="Pfam" id="PF19303"/>
    </source>
</evidence>
<dbReference type="RefSeq" id="WP_021282069.1">
    <property type="nucleotide sequence ID" value="NZ_JAGGLL010000013.1"/>
</dbReference>
<dbReference type="PANTHER" id="PTHR45765">
    <property type="entry name" value="METHIONINE--TRNA LIGASE"/>
    <property type="match status" value="1"/>
</dbReference>
<feature type="binding site" evidence="11">
    <location>
        <position position="144"/>
    </location>
    <ligand>
        <name>Zn(2+)</name>
        <dbReference type="ChEBI" id="CHEBI:29105"/>
    </ligand>
</feature>
<comment type="similarity">
    <text evidence="3 11">Belongs to the class-I aminoacyl-tRNA synthetase family. MetG type 1 subfamily.</text>
</comment>
<dbReference type="InterPro" id="IPR014758">
    <property type="entry name" value="Met-tRNA_synth"/>
</dbReference>
<dbReference type="EMBL" id="JAGGLL010000013">
    <property type="protein sequence ID" value="MBP2022147.1"/>
    <property type="molecule type" value="Genomic_DNA"/>
</dbReference>
<dbReference type="InterPro" id="IPR014729">
    <property type="entry name" value="Rossmann-like_a/b/a_fold"/>
</dbReference>
<comment type="subcellular location">
    <subcellularLocation>
        <location evidence="2 11">Cytoplasm</location>
    </subcellularLocation>
</comment>
<keyword evidence="11" id="KW-0479">Metal-binding</keyword>
<keyword evidence="6 11" id="KW-0547">Nucleotide-binding</keyword>
<comment type="subunit">
    <text evidence="11">Monomer.</text>
</comment>
<comment type="cofactor">
    <cofactor evidence="11">
        <name>Zn(2+)</name>
        <dbReference type="ChEBI" id="CHEBI:29105"/>
    </cofactor>
    <text evidence="11">Binds 1 zinc ion per subunit.</text>
</comment>
<protein>
    <recommendedName>
        <fullName evidence="11">Methionine--tRNA ligase</fullName>
        <ecNumber evidence="11">6.1.1.10</ecNumber>
    </recommendedName>
    <alternativeName>
        <fullName evidence="11">Methionyl-tRNA synthetase</fullName>
        <shortName evidence="11">MetRS</shortName>
    </alternativeName>
</protein>
<dbReference type="SUPFAM" id="SSF52374">
    <property type="entry name" value="Nucleotidylyl transferase"/>
    <property type="match status" value="1"/>
</dbReference>
<evidence type="ECO:0000256" key="10">
    <source>
        <dbReference type="ARBA" id="ARBA00047364"/>
    </source>
</evidence>
<evidence type="ECO:0000256" key="5">
    <source>
        <dbReference type="ARBA" id="ARBA00022598"/>
    </source>
</evidence>
<feature type="binding site" evidence="11">
    <location>
        <position position="330"/>
    </location>
    <ligand>
        <name>ATP</name>
        <dbReference type="ChEBI" id="CHEBI:30616"/>
    </ligand>
</feature>
<evidence type="ECO:0000256" key="1">
    <source>
        <dbReference type="ARBA" id="ARBA00003314"/>
    </source>
</evidence>
<evidence type="ECO:0000256" key="9">
    <source>
        <dbReference type="ARBA" id="ARBA00023146"/>
    </source>
</evidence>
<dbReference type="SUPFAM" id="SSF57770">
    <property type="entry name" value="Methionyl-tRNA synthetase (MetRS), Zn-domain"/>
    <property type="match status" value="1"/>
</dbReference>
<evidence type="ECO:0000256" key="4">
    <source>
        <dbReference type="ARBA" id="ARBA00022490"/>
    </source>
</evidence>
<gene>
    <name evidence="11" type="primary">metG</name>
    <name evidence="14" type="ORF">J2Z44_001948</name>
</gene>
<dbReference type="PROSITE" id="PS00178">
    <property type="entry name" value="AA_TRNA_LIGASE_I"/>
    <property type="match status" value="1"/>
</dbReference>
<evidence type="ECO:0000256" key="6">
    <source>
        <dbReference type="ARBA" id="ARBA00022741"/>
    </source>
</evidence>
<dbReference type="Gene3D" id="1.10.730.10">
    <property type="entry name" value="Isoleucyl-tRNA Synthetase, Domain 1"/>
    <property type="match status" value="1"/>
</dbReference>
<feature type="domain" description="Methionyl-tRNA synthetase anticodon-binding" evidence="13">
    <location>
        <begin position="404"/>
        <end position="533"/>
    </location>
</feature>
<comment type="caution">
    <text evidence="14">The sequence shown here is derived from an EMBL/GenBank/DDBJ whole genome shotgun (WGS) entry which is preliminary data.</text>
</comment>
<evidence type="ECO:0000256" key="8">
    <source>
        <dbReference type="ARBA" id="ARBA00022917"/>
    </source>
</evidence>
<dbReference type="NCBIfam" id="TIGR00398">
    <property type="entry name" value="metG"/>
    <property type="match status" value="1"/>
</dbReference>
<feature type="binding site" evidence="11">
    <location>
        <position position="141"/>
    </location>
    <ligand>
        <name>Zn(2+)</name>
        <dbReference type="ChEBI" id="CHEBI:29105"/>
    </ligand>
</feature>
<keyword evidence="7 11" id="KW-0067">ATP-binding</keyword>
<dbReference type="InterPro" id="IPR015413">
    <property type="entry name" value="Methionyl/Leucyl_tRNA_Synth"/>
</dbReference>
<dbReference type="SUPFAM" id="SSF47323">
    <property type="entry name" value="Anticodon-binding domain of a subclass of class I aminoacyl-tRNA synthetases"/>
    <property type="match status" value="1"/>
</dbReference>
<comment type="catalytic activity">
    <reaction evidence="10 11">
        <text>tRNA(Met) + L-methionine + ATP = L-methionyl-tRNA(Met) + AMP + diphosphate</text>
        <dbReference type="Rhea" id="RHEA:13481"/>
        <dbReference type="Rhea" id="RHEA-COMP:9667"/>
        <dbReference type="Rhea" id="RHEA-COMP:9698"/>
        <dbReference type="ChEBI" id="CHEBI:30616"/>
        <dbReference type="ChEBI" id="CHEBI:33019"/>
        <dbReference type="ChEBI" id="CHEBI:57844"/>
        <dbReference type="ChEBI" id="CHEBI:78442"/>
        <dbReference type="ChEBI" id="CHEBI:78530"/>
        <dbReference type="ChEBI" id="CHEBI:456215"/>
        <dbReference type="EC" id="6.1.1.10"/>
    </reaction>
</comment>
<keyword evidence="11" id="KW-0862">Zinc</keyword>
<dbReference type="CDD" id="cd00814">
    <property type="entry name" value="MetRS_core"/>
    <property type="match status" value="1"/>
</dbReference>
<feature type="short sequence motif" description="'HIGH' region" evidence="11">
    <location>
        <begin position="10"/>
        <end position="20"/>
    </location>
</feature>
<dbReference type="CDD" id="cd07957">
    <property type="entry name" value="Anticodon_Ia_Met"/>
    <property type="match status" value="1"/>
</dbReference>
<evidence type="ECO:0000313" key="15">
    <source>
        <dbReference type="Proteomes" id="UP001519308"/>
    </source>
</evidence>
<evidence type="ECO:0000313" key="14">
    <source>
        <dbReference type="EMBL" id="MBP2022147.1"/>
    </source>
</evidence>
<dbReference type="InterPro" id="IPR029038">
    <property type="entry name" value="MetRS_Zn"/>
</dbReference>
<dbReference type="Pfam" id="PF19303">
    <property type="entry name" value="Anticodon_3"/>
    <property type="match status" value="1"/>
</dbReference>
<dbReference type="HAMAP" id="MF_00098">
    <property type="entry name" value="Met_tRNA_synth_type1"/>
    <property type="match status" value="1"/>
</dbReference>
<dbReference type="PANTHER" id="PTHR45765:SF1">
    <property type="entry name" value="METHIONINE--TRNA LIGASE, CYTOPLASMIC"/>
    <property type="match status" value="1"/>
</dbReference>
<feature type="domain" description="Methionyl/Leucyl tRNA synthetase" evidence="12">
    <location>
        <begin position="4"/>
        <end position="391"/>
    </location>
</feature>
<keyword evidence="15" id="KW-1185">Reference proteome</keyword>
<dbReference type="Gene3D" id="2.20.28.20">
    <property type="entry name" value="Methionyl-tRNA synthetase, Zn-domain"/>
    <property type="match status" value="1"/>
</dbReference>
<dbReference type="EC" id="6.1.1.10" evidence="11"/>
<dbReference type="InterPro" id="IPR023458">
    <property type="entry name" value="Met-tRNA_ligase_1"/>
</dbReference>
<evidence type="ECO:0000256" key="7">
    <source>
        <dbReference type="ARBA" id="ARBA00022840"/>
    </source>
</evidence>
<evidence type="ECO:0000256" key="11">
    <source>
        <dbReference type="HAMAP-Rule" id="MF_00098"/>
    </source>
</evidence>
<sequence length="541" mass="62640">MNIFIGGAWPYANGSLHVGHIAALLPGDVIARYHRAKGNKVLYLSGSDCHGTPIAIRAKNEGVSPKAIADKYHKEFKACFDKLSFSYDYYGRTDDEFHKKEVQEAIIILYNKGLIYEKQVEQIYCDHCKEFLPDRYVEGVCPKCNSIARGDQCDNCGTLLEPLQLSERVCKLCNGKPIVKEAKQLYFSLSKFQRVVEENLEKAKESWRINAVNNTERYLKEGLCDRAISRDLTLGIDISIEGFQDKKVYVWIDAVLGYLSLSKKWAKENNRSYEEFWKEDALSYYIHGKDNIPFHSIILPSLINGIGYEKLPDRIISSEYLTLEGRKISTSNNWAVWIPDIVQRYNTDALRYFFLINGPERRDTDFSWREFINSNNGELLGAYGNLVNRTLVFAKKYLNNEIPKGEVESKFREEIQELYDEVGDFIDKGNLKVAIEKIFEFIRRINKYFDENTPWITVNSDMDGCKNTIYNCIYVIGNLSNLLTPFLPESSEEVKTWLGIHENQWSLIELEKGREIGEVSILFQRLDKSLIEEERKRLLRD</sequence>
<evidence type="ECO:0000256" key="3">
    <source>
        <dbReference type="ARBA" id="ARBA00008258"/>
    </source>
</evidence>
<organism evidence="14 15">
    <name type="scientific">Clostridium punense</name>
    <dbReference type="NCBI Taxonomy" id="1054297"/>
    <lineage>
        <taxon>Bacteria</taxon>
        <taxon>Bacillati</taxon>
        <taxon>Bacillota</taxon>
        <taxon>Clostridia</taxon>
        <taxon>Eubacteriales</taxon>
        <taxon>Clostridiaceae</taxon>
        <taxon>Clostridium</taxon>
    </lineage>
</organism>
<evidence type="ECO:0000256" key="2">
    <source>
        <dbReference type="ARBA" id="ARBA00004496"/>
    </source>
</evidence>
<feature type="binding site" evidence="11">
    <location>
        <position position="156"/>
    </location>
    <ligand>
        <name>Zn(2+)</name>
        <dbReference type="ChEBI" id="CHEBI:29105"/>
    </ligand>
</feature>
<name>A0ABS4K2Y6_9CLOT</name>
<keyword evidence="5 11" id="KW-0436">Ligase</keyword>